<dbReference type="Gene3D" id="2.20.200.10">
    <property type="entry name" value="Outer membrane efflux proteins (OEP)"/>
    <property type="match status" value="1"/>
</dbReference>
<gene>
    <name evidence="3" type="ORF">N478_05280</name>
</gene>
<dbReference type="EMBL" id="AUXX01000045">
    <property type="protein sequence ID" value="KZN61485.1"/>
    <property type="molecule type" value="Genomic_DNA"/>
</dbReference>
<proteinExistence type="inferred from homology"/>
<evidence type="ECO:0000256" key="2">
    <source>
        <dbReference type="RuleBase" id="RU362097"/>
    </source>
</evidence>
<evidence type="ECO:0000313" key="3">
    <source>
        <dbReference type="EMBL" id="KZN61485.1"/>
    </source>
</evidence>
<evidence type="ECO:0000313" key="4">
    <source>
        <dbReference type="Proteomes" id="UP000076661"/>
    </source>
</evidence>
<dbReference type="PATRIC" id="fig|1365257.3.peg.4373"/>
<dbReference type="PANTHER" id="PTHR30203">
    <property type="entry name" value="OUTER MEMBRANE CATION EFFLUX PROTEIN"/>
    <property type="match status" value="1"/>
</dbReference>
<dbReference type="InterPro" id="IPR010131">
    <property type="entry name" value="MdtP/NodT-like"/>
</dbReference>
<dbReference type="Pfam" id="PF02321">
    <property type="entry name" value="OEP"/>
    <property type="match status" value="2"/>
</dbReference>
<dbReference type="InterPro" id="IPR003423">
    <property type="entry name" value="OMP_efflux"/>
</dbReference>
<dbReference type="Proteomes" id="UP000076661">
    <property type="component" value="Unassembled WGS sequence"/>
</dbReference>
<dbReference type="GO" id="GO:0009279">
    <property type="term" value="C:cell outer membrane"/>
    <property type="evidence" value="ECO:0007669"/>
    <property type="project" value="UniProtKB-SubCell"/>
</dbReference>
<evidence type="ECO:0008006" key="5">
    <source>
        <dbReference type="Google" id="ProtNLM"/>
    </source>
</evidence>
<accession>A0A167JPZ6</accession>
<keyword evidence="2" id="KW-0812">Transmembrane</keyword>
<dbReference type="NCBIfam" id="TIGR01845">
    <property type="entry name" value="outer_NodT"/>
    <property type="match status" value="1"/>
</dbReference>
<comment type="caution">
    <text evidence="3">The sequence shown here is derived from an EMBL/GenBank/DDBJ whole genome shotgun (WGS) entry which is preliminary data.</text>
</comment>
<dbReference type="SUPFAM" id="SSF56954">
    <property type="entry name" value="Outer membrane efflux proteins (OEP)"/>
    <property type="match status" value="1"/>
</dbReference>
<sequence>MWQNIVLVVAVSSVLVGCNSTVQIAENYRSELKIPDKWLQTHTQGEVQQSWLTQLENPQVHELVAQALSNNLSIAKQATEIEAARQRLIATGSALWPSLEVSFDSARRKAANTESLSTTHGLGLKASYELDLWGKLAADERQANLEVMTSQAGFMQQQYNLVADVVVSWFSVIEGQKQLELLYQRLELVEQNLDIIENGYKQGLNSALDVYLTRNEYSNEQAKVAQQGALVSERKRSLERLIGEYPSAQLLVEADLPLLNSNITMGVPSELVSRKPALLSSWYQLLAQDAALAFAHKSRFPSINLTANYGSSSTNFNDAFSMSSAGWSLLSGISAPLFNAGRLAANEELARVQLKAQELSYLDSLQDAFTEVENGISQEQALRTRYSETLISEKNAKLAEQLSFEQYQKGLVSYTTVLDAQKRSFEAQSSLISIKNELIKNRVALHLALGGDFKLSQPEENNNESS</sequence>
<keyword evidence="2" id="KW-0564">Palmitate</keyword>
<keyword evidence="2" id="KW-0449">Lipoprotein</keyword>
<dbReference type="Gene3D" id="1.20.1600.10">
    <property type="entry name" value="Outer membrane efflux proteins (OEP)"/>
    <property type="match status" value="1"/>
</dbReference>
<dbReference type="RefSeq" id="WP_063382596.1">
    <property type="nucleotide sequence ID" value="NZ_AUXX01000045.1"/>
</dbReference>
<name>A0A167JPZ6_9GAMM</name>
<dbReference type="GO" id="GO:0015562">
    <property type="term" value="F:efflux transmembrane transporter activity"/>
    <property type="evidence" value="ECO:0007669"/>
    <property type="project" value="InterPro"/>
</dbReference>
<organism evidence="3 4">
    <name type="scientific">Pseudoalteromonas luteoviolacea S4060-1</name>
    <dbReference type="NCBI Taxonomy" id="1365257"/>
    <lineage>
        <taxon>Bacteria</taxon>
        <taxon>Pseudomonadati</taxon>
        <taxon>Pseudomonadota</taxon>
        <taxon>Gammaproteobacteria</taxon>
        <taxon>Alteromonadales</taxon>
        <taxon>Pseudoalteromonadaceae</taxon>
        <taxon>Pseudoalteromonas</taxon>
    </lineage>
</organism>
<comment type="subcellular location">
    <subcellularLocation>
        <location evidence="2">Cell outer membrane</location>
        <topology evidence="2">Lipid-anchor</topology>
    </subcellularLocation>
</comment>
<dbReference type="AlphaFoldDB" id="A0A167JPZ6"/>
<keyword evidence="2" id="KW-1134">Transmembrane beta strand</keyword>
<keyword evidence="2" id="KW-0472">Membrane</keyword>
<reference evidence="3 4" key="1">
    <citation type="submission" date="2013-07" db="EMBL/GenBank/DDBJ databases">
        <title>Comparative Genomic and Metabolomic Analysis of Twelve Strains of Pseudoalteromonas luteoviolacea.</title>
        <authorList>
            <person name="Vynne N.G."/>
            <person name="Mansson M."/>
            <person name="Gram L."/>
        </authorList>
    </citation>
    <scope>NUCLEOTIDE SEQUENCE [LARGE SCALE GENOMIC DNA]</scope>
    <source>
        <strain evidence="3 4">S4060-1</strain>
    </source>
</reference>
<comment type="similarity">
    <text evidence="1 2">Belongs to the outer membrane factor (OMF) (TC 1.B.17) family.</text>
</comment>
<evidence type="ECO:0000256" key="1">
    <source>
        <dbReference type="ARBA" id="ARBA00007613"/>
    </source>
</evidence>
<protein>
    <recommendedName>
        <fullName evidence="5">RND transporter</fullName>
    </recommendedName>
</protein>